<evidence type="ECO:0000313" key="1">
    <source>
        <dbReference type="EMBL" id="AFL50535.1"/>
    </source>
</evidence>
<evidence type="ECO:0000313" key="2">
    <source>
        <dbReference type="EMBL" id="AFL51764.1"/>
    </source>
</evidence>
<organism evidence="1 3">
    <name type="scientific">Sinorhizobium fredii (strain USDA 257)</name>
    <dbReference type="NCBI Taxonomy" id="1185652"/>
    <lineage>
        <taxon>Bacteria</taxon>
        <taxon>Pseudomonadati</taxon>
        <taxon>Pseudomonadota</taxon>
        <taxon>Alphaproteobacteria</taxon>
        <taxon>Hyphomicrobiales</taxon>
        <taxon>Rhizobiaceae</taxon>
        <taxon>Sinorhizobium/Ensifer group</taxon>
        <taxon>Sinorhizobium</taxon>
    </lineage>
</organism>
<dbReference type="EMBL" id="CP003563">
    <property type="protein sequence ID" value="AFL51764.1"/>
    <property type="molecule type" value="Genomic_DNA"/>
</dbReference>
<dbReference type="Proteomes" id="UP000006180">
    <property type="component" value="Chromosome"/>
</dbReference>
<gene>
    <name evidence="1" type="ORF">USDA257_c19500</name>
    <name evidence="2" type="ORF">USDA257_c31960</name>
</gene>
<name>I3X3S9_SINF2</name>
<reference evidence="1 3" key="1">
    <citation type="journal article" date="2012" name="J. Bacteriol.">
        <title>Complete genome sequence of the broad-host-range strain Sinorhizobium fredii USDA257.</title>
        <authorList>
            <person name="Schuldes J."/>
            <person name="Rodriguez Orbegoso M."/>
            <person name="Schmeisser C."/>
            <person name="Krishnan H.B."/>
            <person name="Daniel R."/>
            <person name="Streit W.R."/>
        </authorList>
    </citation>
    <scope>NUCLEOTIDE SEQUENCE [LARGE SCALE GENOMIC DNA]</scope>
    <source>
        <strain evidence="1 3">USDA 257</strain>
    </source>
</reference>
<dbReference type="KEGG" id="sfd:USDA257_c31960"/>
<sequence>MVYAADPHNYTPLTGNILGNSVDRLGVATLNHIAFDYNAAAQNTVR</sequence>
<proteinExistence type="predicted"/>
<evidence type="ECO:0000313" key="3">
    <source>
        <dbReference type="Proteomes" id="UP000006180"/>
    </source>
</evidence>
<dbReference type="PATRIC" id="fig|1185652.3.peg.2020"/>
<dbReference type="AlphaFoldDB" id="I3X3S9"/>
<dbReference type="EMBL" id="CP003563">
    <property type="protein sequence ID" value="AFL50535.1"/>
    <property type="molecule type" value="Genomic_DNA"/>
</dbReference>
<protein>
    <submittedName>
        <fullName evidence="1">Uncharacterized protein</fullName>
    </submittedName>
</protein>
<accession>I3X3S9</accession>
<dbReference type="HOGENOM" id="CLU_3189048_0_0_5"/>
<dbReference type="KEGG" id="sfd:USDA257_c19500"/>